<dbReference type="AlphaFoldDB" id="A0A017SM95"/>
<gene>
    <name evidence="2" type="ORF">EURHEDRAFT_375040</name>
</gene>
<dbReference type="STRING" id="1388766.A0A017SM95"/>
<evidence type="ECO:0000313" key="2">
    <source>
        <dbReference type="EMBL" id="EYE98078.1"/>
    </source>
</evidence>
<keyword evidence="1" id="KW-0560">Oxidoreductase</keyword>
<accession>A0A017SM95</accession>
<dbReference type="Gene3D" id="3.60.130.10">
    <property type="entry name" value="Clavaminate synthase-like"/>
    <property type="match status" value="1"/>
</dbReference>
<proteinExistence type="predicted"/>
<dbReference type="InterPro" id="IPR042098">
    <property type="entry name" value="TauD-like_sf"/>
</dbReference>
<reference evidence="3" key="1">
    <citation type="journal article" date="2014" name="Nat. Commun.">
        <title>Genomic adaptations of the halophilic Dead Sea filamentous fungus Eurotium rubrum.</title>
        <authorList>
            <person name="Kis-Papo T."/>
            <person name="Weig A.R."/>
            <person name="Riley R."/>
            <person name="Persoh D."/>
            <person name="Salamov A."/>
            <person name="Sun H."/>
            <person name="Lipzen A."/>
            <person name="Wasser S.P."/>
            <person name="Rambold G."/>
            <person name="Grigoriev I.V."/>
            <person name="Nevo E."/>
        </authorList>
    </citation>
    <scope>NUCLEOTIDE SEQUENCE [LARGE SCALE GENOMIC DNA]</scope>
    <source>
        <strain evidence="3">CBS 135680</strain>
    </source>
</reference>
<dbReference type="EMBL" id="KK088414">
    <property type="protein sequence ID" value="EYE98078.1"/>
    <property type="molecule type" value="Genomic_DNA"/>
</dbReference>
<organism evidence="2 3">
    <name type="scientific">Aspergillus ruber (strain CBS 135680)</name>
    <dbReference type="NCBI Taxonomy" id="1388766"/>
    <lineage>
        <taxon>Eukaryota</taxon>
        <taxon>Fungi</taxon>
        <taxon>Dikarya</taxon>
        <taxon>Ascomycota</taxon>
        <taxon>Pezizomycotina</taxon>
        <taxon>Eurotiomycetes</taxon>
        <taxon>Eurotiomycetidae</taxon>
        <taxon>Eurotiales</taxon>
        <taxon>Aspergillaceae</taxon>
        <taxon>Aspergillus</taxon>
        <taxon>Aspergillus subgen. Aspergillus</taxon>
    </lineage>
</organism>
<dbReference type="RefSeq" id="XP_040641766.1">
    <property type="nucleotide sequence ID" value="XM_040778704.1"/>
</dbReference>
<dbReference type="HOGENOM" id="CLU_2222695_0_0_1"/>
<dbReference type="GO" id="GO:0016491">
    <property type="term" value="F:oxidoreductase activity"/>
    <property type="evidence" value="ECO:0007669"/>
    <property type="project" value="UniProtKB-KW"/>
</dbReference>
<dbReference type="OrthoDB" id="5818554at2759"/>
<protein>
    <submittedName>
        <fullName evidence="2">Uncharacterized protein</fullName>
    </submittedName>
</protein>
<evidence type="ECO:0000256" key="1">
    <source>
        <dbReference type="ARBA" id="ARBA00023002"/>
    </source>
</evidence>
<dbReference type="GeneID" id="63693828"/>
<dbReference type="Proteomes" id="UP000019804">
    <property type="component" value="Unassembled WGS sequence"/>
</dbReference>
<evidence type="ECO:0000313" key="3">
    <source>
        <dbReference type="Proteomes" id="UP000019804"/>
    </source>
</evidence>
<keyword evidence="3" id="KW-1185">Reference proteome</keyword>
<sequence>MSASATEIMTKTNDIKLTELHPGSMAEIMGLGFANGATEDVSRFLQDAVTNVHPPISPSVNPYGVVVLCGTKLTDEMHIELARIFGELDDVKPYVVAGRKNRLKYE</sequence>
<name>A0A017SM95_ASPRC</name>